<evidence type="ECO:0000256" key="1">
    <source>
        <dbReference type="SAM" id="MobiDB-lite"/>
    </source>
</evidence>
<evidence type="ECO:0000313" key="3">
    <source>
        <dbReference type="EMBL" id="QBI52129.1"/>
    </source>
</evidence>
<dbReference type="KEGG" id="strr:EKD16_01560"/>
<gene>
    <name evidence="3" type="ORF">EKD16_01560</name>
</gene>
<feature type="domain" description="DUF8083" evidence="2">
    <location>
        <begin position="26"/>
        <end position="322"/>
    </location>
</feature>
<keyword evidence="4" id="KW-1185">Reference proteome</keyword>
<feature type="region of interest" description="Disordered" evidence="1">
    <location>
        <begin position="184"/>
        <end position="209"/>
    </location>
</feature>
<reference evidence="3 4" key="1">
    <citation type="submission" date="2019-02" db="EMBL/GenBank/DDBJ databases">
        <authorList>
            <person name="Khodamoradi S."/>
            <person name="Hahnke R.L."/>
            <person name="Kaempfer P."/>
            <person name="Schumann P."/>
            <person name="Rohde M."/>
            <person name="Steinert M."/>
            <person name="Luzhetskyy A."/>
            <person name="Wink J."/>
            <person name="Ruckert C."/>
        </authorList>
    </citation>
    <scope>NUCLEOTIDE SEQUENCE [LARGE SCALE GENOMIC DNA]</scope>
    <source>
        <strain evidence="3 4">M2</strain>
    </source>
</reference>
<protein>
    <recommendedName>
        <fullName evidence="2">DUF8083 domain-containing protein</fullName>
    </recommendedName>
</protein>
<dbReference type="InterPro" id="IPR058396">
    <property type="entry name" value="DUF8083"/>
</dbReference>
<organism evidence="3 4">
    <name type="scientific">Streptomonospora litoralis</name>
    <dbReference type="NCBI Taxonomy" id="2498135"/>
    <lineage>
        <taxon>Bacteria</taxon>
        <taxon>Bacillati</taxon>
        <taxon>Actinomycetota</taxon>
        <taxon>Actinomycetes</taxon>
        <taxon>Streptosporangiales</taxon>
        <taxon>Nocardiopsidaceae</taxon>
        <taxon>Streptomonospora</taxon>
    </lineage>
</organism>
<accession>A0A4P6Q005</accession>
<dbReference type="Proteomes" id="UP000292235">
    <property type="component" value="Chromosome"/>
</dbReference>
<evidence type="ECO:0000259" key="2">
    <source>
        <dbReference type="Pfam" id="PF26312"/>
    </source>
</evidence>
<name>A0A4P6Q005_9ACTN</name>
<sequence length="325" mass="36471">MPTAAGTGHSRAADRDLCHDACVLPYTAYLRVYQPLVAFSNREKAYWRAYAASSRRPRRRDAVSAEHAESLRRLMATPPIPVPERESGDAYVRRQGGEVYVCPWQTRLRSWLGLRDFRAETPARLSPAFLPETVATAAEARFETWRERGEPMRTQILTSTWTVPLAWFAPFDAEERCLVLGDEEEPAHASGQEAPAGGRLRHPSEGREAPPRTLLYVAPMAEARRRLERAVGLLREHVGESEALSSAERLDDWLAGVAHPRALLELDYAGLVDLLDDGRLREDHSVAEVSAALTGLETGQEELATAMYQRVTRRWKEIQALEHAN</sequence>
<evidence type="ECO:0000313" key="4">
    <source>
        <dbReference type="Proteomes" id="UP000292235"/>
    </source>
</evidence>
<dbReference type="Pfam" id="PF26312">
    <property type="entry name" value="DUF8083"/>
    <property type="match status" value="1"/>
</dbReference>
<dbReference type="EMBL" id="CP036455">
    <property type="protein sequence ID" value="QBI52129.1"/>
    <property type="molecule type" value="Genomic_DNA"/>
</dbReference>
<dbReference type="AlphaFoldDB" id="A0A4P6Q005"/>
<proteinExistence type="predicted"/>